<dbReference type="EMBL" id="JAMWMR010000001">
    <property type="protein sequence ID" value="MCN9239352.1"/>
    <property type="molecule type" value="Genomic_DNA"/>
</dbReference>
<comment type="caution">
    <text evidence="1">The sequence shown here is derived from an EMBL/GenBank/DDBJ whole genome shotgun (WGS) entry which is preliminary data.</text>
</comment>
<proteinExistence type="predicted"/>
<evidence type="ECO:0000313" key="2">
    <source>
        <dbReference type="Proteomes" id="UP001523219"/>
    </source>
</evidence>
<sequence>MSGIEIPRLLPWTGMDGKACYLITDGAGRLARMADAAERVQLGMAGDLLGHAVDMLADDSATSVQLRYLLAGMHRSLTDVLRIAESRGARLLAFEYDDLEEHEDEEGACNCPSPR</sequence>
<reference evidence="1 2" key="1">
    <citation type="submission" date="2022-05" db="EMBL/GenBank/DDBJ databases">
        <title>Streptomyces sp. nov. RY43-2 isolated from soil of a peat swamp forest.</title>
        <authorList>
            <person name="Kanchanasin P."/>
            <person name="Tanasupawat S."/>
            <person name="Phongsopitanun W."/>
        </authorList>
    </citation>
    <scope>NUCLEOTIDE SEQUENCE [LARGE SCALE GENOMIC DNA]</scope>
    <source>
        <strain evidence="1 2">RY43-2</strain>
    </source>
</reference>
<gene>
    <name evidence="1" type="ORF">NGF19_00885</name>
</gene>
<keyword evidence="2" id="KW-1185">Reference proteome</keyword>
<dbReference type="Proteomes" id="UP001523219">
    <property type="component" value="Unassembled WGS sequence"/>
</dbReference>
<organism evidence="1 2">
    <name type="scientific">Streptomyces macrolidinus</name>
    <dbReference type="NCBI Taxonomy" id="2952607"/>
    <lineage>
        <taxon>Bacteria</taxon>
        <taxon>Bacillati</taxon>
        <taxon>Actinomycetota</taxon>
        <taxon>Actinomycetes</taxon>
        <taxon>Kitasatosporales</taxon>
        <taxon>Streptomycetaceae</taxon>
        <taxon>Streptomyces</taxon>
    </lineage>
</organism>
<name>A0ABT0Z7D5_9ACTN</name>
<dbReference type="RefSeq" id="WP_252421424.1">
    <property type="nucleotide sequence ID" value="NZ_JAMWMR010000001.1"/>
</dbReference>
<protein>
    <submittedName>
        <fullName evidence="1">Uncharacterized protein</fullName>
    </submittedName>
</protein>
<accession>A0ABT0Z7D5</accession>
<evidence type="ECO:0000313" key="1">
    <source>
        <dbReference type="EMBL" id="MCN9239352.1"/>
    </source>
</evidence>